<dbReference type="AlphaFoldDB" id="A0A4P9VX90"/>
<proteinExistence type="predicted"/>
<sequence length="879" mass="93794">MGKSIRSTRPLASGFGANTADPRDADGAGDDPLAALSETADAGDYSAVAAATASSPRAARPHRSRLIVPSDDGIDDLAPDSYPESEEDADSDALDDDLIIEALNSGRGKTLLERRKRRSQLLQSGGSTFDNDTDPDDEPGANDEDDDDDDADVSSDERRRRALADLERGARRQRNLGMELPTARIAALYQVDAVRIRLVRVELVPDFANVASLSIEHRIPVPLEAALVTRVAVKVPMTARTTLRRAAPMVVPVDRMAVIPCRFDAATVKIWMREGIPFKVAALQAAGAVLGRSTGAKPVVSFGRAAATSTAAAGARKSRIAWTGMATLPCKDVLRDAEMRWEGPISIWTSAVPAGGDGLGGPSEGDGARLLGKLIVALELVAHDALESRQGPERATAAPESPTKDKDHANDTIPVKDAPSVPAPAPTADPPLELPSGPFYFHVHITTARSLSVAATRSDDATLVHLVARLFSSGAAPIETPPIAYTGNFDPATGRIADPPSFDMNCTVPLAITAEFVRTHQDTPLIVEVRVSEPAASSSALLGLVKLPFHQLLRTLVAQPGPHRAASDMPIMVPDAEYPVIDPFSGAAKGWVRAFLALGSWDQISRVRKREEGEGERAERLAEARRRLREEYESGEILTETPRDESGVSAGGEVVPPAEDASVPAECSLHVTIHRACGLAALLDAAIAVRRRNTISISDDPPSSPLYTPLDFAREVGPNPYIRLRLFPVSVARVVPEDGADDNDDDDPTMIATPVLARTFTPTFDYAIAMTIRGVDAALVRWMREGGEARGEIVHRSPRDVDGLVADDADDDYDDDDSGEDIVLGSFRVPLKPLVSRPAGFSGWVAVESEGEDAPEPVRAAVLIAARFHSGFDLVEDGD</sequence>
<evidence type="ECO:0000256" key="1">
    <source>
        <dbReference type="SAM" id="MobiDB-lite"/>
    </source>
</evidence>
<feature type="compositionally biased region" description="Polar residues" evidence="1">
    <location>
        <begin position="120"/>
        <end position="130"/>
    </location>
</feature>
<feature type="region of interest" description="Disordered" evidence="1">
    <location>
        <begin position="120"/>
        <end position="158"/>
    </location>
</feature>
<feature type="region of interest" description="Disordered" evidence="1">
    <location>
        <begin position="387"/>
        <end position="431"/>
    </location>
</feature>
<reference evidence="3" key="1">
    <citation type="journal article" date="2018" name="Nat. Microbiol.">
        <title>Leveraging single-cell genomics to expand the fungal tree of life.</title>
        <authorList>
            <person name="Ahrendt S.R."/>
            <person name="Quandt C.A."/>
            <person name="Ciobanu D."/>
            <person name="Clum A."/>
            <person name="Salamov A."/>
            <person name="Andreopoulos B."/>
            <person name="Cheng J.F."/>
            <person name="Woyke T."/>
            <person name="Pelin A."/>
            <person name="Henrissat B."/>
            <person name="Reynolds N.K."/>
            <person name="Benny G.L."/>
            <person name="Smith M.E."/>
            <person name="James T.Y."/>
            <person name="Grigoriev I.V."/>
        </authorList>
    </citation>
    <scope>NUCLEOTIDE SEQUENCE [LARGE SCALE GENOMIC DNA]</scope>
</reference>
<feature type="non-terminal residue" evidence="2">
    <location>
        <position position="879"/>
    </location>
</feature>
<keyword evidence="3" id="KW-1185">Reference proteome</keyword>
<organism evidence="2 3">
    <name type="scientific">Blyttiomyces helicus</name>
    <dbReference type="NCBI Taxonomy" id="388810"/>
    <lineage>
        <taxon>Eukaryota</taxon>
        <taxon>Fungi</taxon>
        <taxon>Fungi incertae sedis</taxon>
        <taxon>Chytridiomycota</taxon>
        <taxon>Chytridiomycota incertae sedis</taxon>
        <taxon>Chytridiomycetes</taxon>
        <taxon>Chytridiomycetes incertae sedis</taxon>
        <taxon>Blyttiomyces</taxon>
    </lineage>
</organism>
<dbReference type="Proteomes" id="UP000269721">
    <property type="component" value="Unassembled WGS sequence"/>
</dbReference>
<dbReference type="PANTHER" id="PTHR21254">
    <property type="entry name" value="C2 DOMAIN-CONTAINING PROTEIN 3"/>
    <property type="match status" value="1"/>
</dbReference>
<evidence type="ECO:0000313" key="3">
    <source>
        <dbReference type="Proteomes" id="UP000269721"/>
    </source>
</evidence>
<feature type="compositionally biased region" description="Pro residues" evidence="1">
    <location>
        <begin position="421"/>
        <end position="431"/>
    </location>
</feature>
<evidence type="ECO:0000313" key="2">
    <source>
        <dbReference type="EMBL" id="RKO84324.1"/>
    </source>
</evidence>
<feature type="compositionally biased region" description="Acidic residues" evidence="1">
    <location>
        <begin position="72"/>
        <end position="94"/>
    </location>
</feature>
<evidence type="ECO:0008006" key="4">
    <source>
        <dbReference type="Google" id="ProtNLM"/>
    </source>
</evidence>
<protein>
    <recommendedName>
        <fullName evidence="4">C2 domain-containing protein</fullName>
    </recommendedName>
</protein>
<name>A0A4P9VX90_9FUNG</name>
<dbReference type="PANTHER" id="PTHR21254:SF1">
    <property type="entry name" value="C2 DOMAIN-CONTAINING PROTEIN 3"/>
    <property type="match status" value="1"/>
</dbReference>
<gene>
    <name evidence="2" type="ORF">BDK51DRAFT_35331</name>
</gene>
<feature type="compositionally biased region" description="Low complexity" evidence="1">
    <location>
        <begin position="30"/>
        <end position="58"/>
    </location>
</feature>
<dbReference type="GO" id="GO:0060271">
    <property type="term" value="P:cilium assembly"/>
    <property type="evidence" value="ECO:0007669"/>
    <property type="project" value="TreeGrafter"/>
</dbReference>
<dbReference type="GO" id="GO:0005815">
    <property type="term" value="C:microtubule organizing center"/>
    <property type="evidence" value="ECO:0007669"/>
    <property type="project" value="TreeGrafter"/>
</dbReference>
<feature type="region of interest" description="Disordered" evidence="1">
    <location>
        <begin position="1"/>
        <end position="94"/>
    </location>
</feature>
<feature type="compositionally biased region" description="Acidic residues" evidence="1">
    <location>
        <begin position="131"/>
        <end position="154"/>
    </location>
</feature>
<dbReference type="EMBL" id="ML000241">
    <property type="protein sequence ID" value="RKO84324.1"/>
    <property type="molecule type" value="Genomic_DNA"/>
</dbReference>
<accession>A0A4P9VX90</accession>
<dbReference type="OrthoDB" id="79771at2759"/>